<evidence type="ECO:0000313" key="3">
    <source>
        <dbReference type="Proteomes" id="UP000236262"/>
    </source>
</evidence>
<dbReference type="Proteomes" id="UP000236262">
    <property type="component" value="Unassembled WGS sequence"/>
</dbReference>
<dbReference type="Proteomes" id="UP000279972">
    <property type="component" value="Chromosome"/>
</dbReference>
<dbReference type="OrthoDB" id="1239212at2"/>
<dbReference type="PROSITE" id="PS51257">
    <property type="entry name" value="PROKAR_LIPOPROTEIN"/>
    <property type="match status" value="1"/>
</dbReference>
<reference evidence="2 3" key="1">
    <citation type="submission" date="2018-01" db="EMBL/GenBank/DDBJ databases">
        <title>Draft genome sequences of Chryseobacterium lactis NCTC11390, Chryseobacterium oncorhynchi 701B-08, and Chryseobacterium viscerum 687B-08.</title>
        <authorList>
            <person name="Jeong J.-J."/>
            <person name="Lee Y.J."/>
            <person name="Park B."/>
            <person name="Choi I.-G."/>
            <person name="Kim K.D."/>
        </authorList>
    </citation>
    <scope>NUCLEOTIDE SEQUENCE [LARGE SCALE GENOMIC DNA]</scope>
    <source>
        <strain evidence="2 3">NCTC11390</strain>
    </source>
</reference>
<organism evidence="2 3">
    <name type="scientific">Chryseobacterium lactis</name>
    <dbReference type="NCBI Taxonomy" id="1241981"/>
    <lineage>
        <taxon>Bacteria</taxon>
        <taxon>Pseudomonadati</taxon>
        <taxon>Bacteroidota</taxon>
        <taxon>Flavobacteriia</taxon>
        <taxon>Flavobacteriales</taxon>
        <taxon>Weeksellaceae</taxon>
        <taxon>Chryseobacterium group</taxon>
        <taxon>Chryseobacterium</taxon>
    </lineage>
</organism>
<dbReference type="EMBL" id="CP033924">
    <property type="protein sequence ID" value="AZA81932.1"/>
    <property type="molecule type" value="Genomic_DNA"/>
</dbReference>
<name>A0A3G6RZ96_CHRLC</name>
<reference evidence="1 4" key="2">
    <citation type="submission" date="2018-11" db="EMBL/GenBank/DDBJ databases">
        <title>Proposal to divide the Flavobacteriaceae and reorganize its genera based on Amino Acid Identity values calculated from whole genome sequences.</title>
        <authorList>
            <person name="Nicholson A.C."/>
            <person name="Gulvik C.A."/>
            <person name="Whitney A.M."/>
            <person name="Humrighouse B.W."/>
            <person name="Bell M."/>
            <person name="Holmes B."/>
            <person name="Steigerwalt A.G."/>
            <person name="Villarma A."/>
            <person name="Sheth M."/>
            <person name="Batra D."/>
            <person name="Pryor J."/>
            <person name="Bernardet J.-F."/>
            <person name="Hugo C."/>
            <person name="Kampfer P."/>
            <person name="Newman J."/>
            <person name="McQuiston J.R."/>
        </authorList>
    </citation>
    <scope>NUCLEOTIDE SEQUENCE [LARGE SCALE GENOMIC DNA]</scope>
    <source>
        <strain evidence="1 4">KC_1864</strain>
    </source>
</reference>
<evidence type="ECO:0000313" key="1">
    <source>
        <dbReference type="EMBL" id="AZA81932.1"/>
    </source>
</evidence>
<evidence type="ECO:0008006" key="5">
    <source>
        <dbReference type="Google" id="ProtNLM"/>
    </source>
</evidence>
<protein>
    <recommendedName>
        <fullName evidence="5">Lipoprotein</fullName>
    </recommendedName>
</protein>
<dbReference type="AlphaFoldDB" id="A0A3G6RZ96"/>
<keyword evidence="4" id="KW-1185">Reference proteome</keyword>
<evidence type="ECO:0000313" key="4">
    <source>
        <dbReference type="Proteomes" id="UP000279972"/>
    </source>
</evidence>
<gene>
    <name evidence="2" type="ORF">C1637_24715</name>
    <name evidence="1" type="ORF">EG342_08435</name>
</gene>
<sequence length="307" mass="34898">MKKLKKIILAVLASQILLISCGKPKEVKDQTTTEKQDKVVDSLIVDINKDGKPDKVIVFEKKPLGNRTIAVELNDRNTYKIIGSNDKIIACSQCGNQSGDPYIDLKANDNGFNLMLEDKVYTFLFKSNEVFLEKIDILKTKQTSEGIEEQHQIYTPKDFGTISLNNFDDAIILKLNNHTKQVSLPIQQEGLDKFEWENTNSLANYNSRLSLEKYGSFNIILAKNDNTDDVFYTLFTMDSKGKTIDSLKVSYADNGYPESNKREITTFSIGKNYSIVLKKFDRVDNNNVLKNTQEYSISNNGLFLKKK</sequence>
<proteinExistence type="predicted"/>
<dbReference type="EMBL" id="PPEH01000017">
    <property type="protein sequence ID" value="PNW10981.1"/>
    <property type="molecule type" value="Genomic_DNA"/>
</dbReference>
<evidence type="ECO:0000313" key="2">
    <source>
        <dbReference type="EMBL" id="PNW10981.1"/>
    </source>
</evidence>
<dbReference type="RefSeq" id="WP_103294320.1">
    <property type="nucleotide sequence ID" value="NZ_CP033924.1"/>
</dbReference>
<dbReference type="KEGG" id="clac:EG342_08435"/>
<accession>A0A3G6RZ96</accession>